<dbReference type="Proteomes" id="UP000008827">
    <property type="component" value="Chromosome 20"/>
</dbReference>
<proteinExistence type="inferred from homology"/>
<organism evidence="18">
    <name type="scientific">Glycine max</name>
    <name type="common">Soybean</name>
    <name type="synonym">Glycine hispida</name>
    <dbReference type="NCBI Taxonomy" id="3847"/>
    <lineage>
        <taxon>Eukaryota</taxon>
        <taxon>Viridiplantae</taxon>
        <taxon>Streptophyta</taxon>
        <taxon>Embryophyta</taxon>
        <taxon>Tracheophyta</taxon>
        <taxon>Spermatophyta</taxon>
        <taxon>Magnoliopsida</taxon>
        <taxon>eudicotyledons</taxon>
        <taxon>Gunneridae</taxon>
        <taxon>Pentapetalae</taxon>
        <taxon>rosids</taxon>
        <taxon>fabids</taxon>
        <taxon>Fabales</taxon>
        <taxon>Fabaceae</taxon>
        <taxon>Papilionoideae</taxon>
        <taxon>50 kb inversion clade</taxon>
        <taxon>NPAAA clade</taxon>
        <taxon>indigoferoid/millettioid clade</taxon>
        <taxon>Phaseoleae</taxon>
        <taxon>Glycine</taxon>
        <taxon>Glycine subgen. Soja</taxon>
    </lineage>
</organism>
<evidence type="ECO:0000256" key="4">
    <source>
        <dbReference type="ARBA" id="ARBA00022692"/>
    </source>
</evidence>
<keyword evidence="7 14" id="KW-0547">Nucleotide-binding</keyword>
<keyword evidence="2 15" id="KW-0723">Serine/threonine-protein kinase</keyword>
<keyword evidence="12" id="KW-0675">Receptor</keyword>
<dbReference type="SUPFAM" id="SSF56112">
    <property type="entry name" value="Protein kinase-like (PK-like)"/>
    <property type="match status" value="1"/>
</dbReference>
<evidence type="ECO:0000256" key="1">
    <source>
        <dbReference type="ARBA" id="ARBA00004167"/>
    </source>
</evidence>
<dbReference type="GO" id="GO:0004674">
    <property type="term" value="F:protein serine/threonine kinase activity"/>
    <property type="evidence" value="ECO:0007669"/>
    <property type="project" value="UniProtKB-KW"/>
</dbReference>
<evidence type="ECO:0000313" key="19">
    <source>
        <dbReference type="EnsemblPlants" id="KRG91199"/>
    </source>
</evidence>
<keyword evidence="8" id="KW-0418">Kinase</keyword>
<evidence type="ECO:0000256" key="2">
    <source>
        <dbReference type="ARBA" id="ARBA00022527"/>
    </source>
</evidence>
<dbReference type="PROSITE" id="PS00107">
    <property type="entry name" value="PROTEIN_KINASE_ATP"/>
    <property type="match status" value="1"/>
</dbReference>
<dbReference type="GO" id="GO:0005524">
    <property type="term" value="F:ATP binding"/>
    <property type="evidence" value="ECO:0007669"/>
    <property type="project" value="UniProtKB-UniRule"/>
</dbReference>
<evidence type="ECO:0000259" key="17">
    <source>
        <dbReference type="PROSITE" id="PS50011"/>
    </source>
</evidence>
<dbReference type="PANTHER" id="PTHR27002:SF589">
    <property type="entry name" value="CYSTEINE-RICH RECEPTOR-KINASE-LIKE PROTEIN"/>
    <property type="match status" value="1"/>
</dbReference>
<dbReference type="EnsemblPlants" id="KRG91199">
    <property type="protein sequence ID" value="KRG91199"/>
    <property type="gene ID" value="GLYMA_20G139600"/>
</dbReference>
<dbReference type="GO" id="GO:0016020">
    <property type="term" value="C:membrane"/>
    <property type="evidence" value="ECO:0007669"/>
    <property type="project" value="UniProtKB-SubCell"/>
</dbReference>
<evidence type="ECO:0000256" key="3">
    <source>
        <dbReference type="ARBA" id="ARBA00022679"/>
    </source>
</evidence>
<dbReference type="FunFam" id="1.10.510.10:FF:000129">
    <property type="entry name" value="cysteine-rich receptor-like protein kinase 10"/>
    <property type="match status" value="1"/>
</dbReference>
<reference evidence="18 19" key="1">
    <citation type="journal article" date="2010" name="Nature">
        <title>Genome sequence of the palaeopolyploid soybean.</title>
        <authorList>
            <person name="Schmutz J."/>
            <person name="Cannon S.B."/>
            <person name="Schlueter J."/>
            <person name="Ma J."/>
            <person name="Mitros T."/>
            <person name="Nelson W."/>
            <person name="Hyten D.L."/>
            <person name="Song Q."/>
            <person name="Thelen J.J."/>
            <person name="Cheng J."/>
            <person name="Xu D."/>
            <person name="Hellsten U."/>
            <person name="May G.D."/>
            <person name="Yu Y."/>
            <person name="Sakurai T."/>
            <person name="Umezawa T."/>
            <person name="Bhattacharyya M.K."/>
            <person name="Sandhu D."/>
            <person name="Valliyodan B."/>
            <person name="Lindquist E."/>
            <person name="Peto M."/>
            <person name="Grant D."/>
            <person name="Shu S."/>
            <person name="Goodstein D."/>
            <person name="Barry K."/>
            <person name="Futrell-Griggs M."/>
            <person name="Abernathy B."/>
            <person name="Du J."/>
            <person name="Tian Z."/>
            <person name="Zhu L."/>
            <person name="Gill N."/>
            <person name="Joshi T."/>
            <person name="Libault M."/>
            <person name="Sethuraman A."/>
            <person name="Zhang X.-C."/>
            <person name="Shinozaki K."/>
            <person name="Nguyen H.T."/>
            <person name="Wing R.A."/>
            <person name="Cregan P."/>
            <person name="Specht J."/>
            <person name="Grimwood J."/>
            <person name="Rokhsar D."/>
            <person name="Stacey G."/>
            <person name="Shoemaker R.C."/>
            <person name="Jackson S.A."/>
        </authorList>
    </citation>
    <scope>NUCLEOTIDE SEQUENCE</scope>
    <source>
        <strain evidence="19">cv. Williams 82</strain>
        <tissue evidence="18">Callus</tissue>
    </source>
</reference>
<evidence type="ECO:0000256" key="16">
    <source>
        <dbReference type="SAM" id="Phobius"/>
    </source>
</evidence>
<keyword evidence="11 16" id="KW-0472">Membrane</keyword>
<feature type="binding site" evidence="14">
    <location>
        <position position="106"/>
    </location>
    <ligand>
        <name>ATP</name>
        <dbReference type="ChEBI" id="CHEBI:30616"/>
    </ligand>
</feature>
<dbReference type="InterPro" id="IPR008271">
    <property type="entry name" value="Ser/Thr_kinase_AS"/>
</dbReference>
<dbReference type="Pfam" id="PF07714">
    <property type="entry name" value="PK_Tyr_Ser-Thr"/>
    <property type="match status" value="1"/>
</dbReference>
<evidence type="ECO:0000313" key="20">
    <source>
        <dbReference type="Proteomes" id="UP000008827"/>
    </source>
</evidence>
<dbReference type="OMA" id="ACEPTER"/>
<keyword evidence="9 14" id="KW-0067">ATP-binding</keyword>
<dbReference type="InterPro" id="IPR011009">
    <property type="entry name" value="Kinase-like_dom_sf"/>
</dbReference>
<dbReference type="PANTHER" id="PTHR27002">
    <property type="entry name" value="RECEPTOR-LIKE SERINE/THREONINE-PROTEIN KINASE SD1-8"/>
    <property type="match status" value="1"/>
</dbReference>
<dbReference type="AlphaFoldDB" id="A0A0R0EB08"/>
<protein>
    <recommendedName>
        <fullName evidence="17">Protein kinase domain-containing protein</fullName>
    </recommendedName>
</protein>
<dbReference type="PROSITE" id="PS00108">
    <property type="entry name" value="PROTEIN_KINASE_ST"/>
    <property type="match status" value="1"/>
</dbReference>
<accession>A0A0R0EB08</accession>
<name>A0A0R0EB08_SOYBN</name>
<evidence type="ECO:0000256" key="15">
    <source>
        <dbReference type="RuleBase" id="RU000304"/>
    </source>
</evidence>
<dbReference type="InterPro" id="IPR017441">
    <property type="entry name" value="Protein_kinase_ATP_BS"/>
</dbReference>
<dbReference type="Gene3D" id="3.30.200.20">
    <property type="entry name" value="Phosphorylase Kinase, domain 1"/>
    <property type="match status" value="1"/>
</dbReference>
<evidence type="ECO:0000256" key="11">
    <source>
        <dbReference type="ARBA" id="ARBA00023136"/>
    </source>
</evidence>
<reference evidence="18" key="3">
    <citation type="submission" date="2018-07" db="EMBL/GenBank/DDBJ databases">
        <title>WGS assembly of Glycine max.</title>
        <authorList>
            <person name="Schmutz J."/>
            <person name="Cannon S."/>
            <person name="Schlueter J."/>
            <person name="Ma J."/>
            <person name="Mitros T."/>
            <person name="Nelson W."/>
            <person name="Hyten D."/>
            <person name="Song Q."/>
            <person name="Thelen J."/>
            <person name="Cheng J."/>
            <person name="Xu D."/>
            <person name="Hellsten U."/>
            <person name="May G."/>
            <person name="Yu Y."/>
            <person name="Sakurai T."/>
            <person name="Umezawa T."/>
            <person name="Bhattacharyya M."/>
            <person name="Sandhu D."/>
            <person name="Valliyodan B."/>
            <person name="Lindquist E."/>
            <person name="Peto M."/>
            <person name="Grant D."/>
            <person name="Shu S."/>
            <person name="Goodstein D."/>
            <person name="Barry K."/>
            <person name="Futrell-Griggs M."/>
            <person name="Abernathy B."/>
            <person name="Du J."/>
            <person name="Tian Z."/>
            <person name="Zhu L."/>
            <person name="Gill N."/>
            <person name="Joshi T."/>
            <person name="Libault M."/>
            <person name="Sethuraman A."/>
            <person name="Zhang X."/>
            <person name="Shinozaki K."/>
            <person name="Nguyen H."/>
            <person name="Wing R."/>
            <person name="Cregan P."/>
            <person name="Specht J."/>
            <person name="Grimwood J."/>
            <person name="Rokhsar D."/>
            <person name="Stacey G."/>
            <person name="Shoemaker R."/>
            <person name="Jackson S."/>
        </authorList>
    </citation>
    <scope>NUCLEOTIDE SEQUENCE</scope>
    <source>
        <tissue evidence="18">Callus</tissue>
    </source>
</reference>
<evidence type="ECO:0000256" key="6">
    <source>
        <dbReference type="ARBA" id="ARBA00022737"/>
    </source>
</evidence>
<dbReference type="CDD" id="cd14066">
    <property type="entry name" value="STKc_IRAK"/>
    <property type="match status" value="1"/>
</dbReference>
<evidence type="ECO:0000256" key="14">
    <source>
        <dbReference type="PROSITE-ProRule" id="PRU10141"/>
    </source>
</evidence>
<dbReference type="Gramene" id="KRG91199">
    <property type="protein sequence ID" value="KRG91199"/>
    <property type="gene ID" value="GLYMA_20G139600"/>
</dbReference>
<keyword evidence="10 16" id="KW-1133">Transmembrane helix</keyword>
<sequence>MLDTNCSGNKKSVSRVVLIVVPVVVSIILLLCVCYFILKRSRKKYNTLLRENFGEESATLESLQFGLVTIEAATNKFSYEKRIGEGGFGVVYKGVLPDGREIAVKKLSKSSGQGANEFKNEILLIAKLQHRNLVTLLGFCLEEHEKMLIYEFVSNKSLDYFLFDSHRSKQLNWSERYKIIEGIAQGISYLHEHSRLKVIHRDLKPSNVLLDSNMNPKISDFGMARIVAIDQLQGKTNRIVGTYGYMSPEYAMHGQFSEKSDVFSFGVIVLEIISAKRNTRSVFSDHDDLLSYTWEQWMDEAPLNIFDQSIKAEFCDHSEVVKCIQIGLLCVQEKPDDRPKITQVISYLNSSITELPLPKKPIRQSGIVQKIAVGESSSGSTPSINEMSVSIFIPRNLISGRQFYVITLPSKANIDDFICRASKGKCYE</sequence>
<gene>
    <name evidence="19" type="primary">CRK83</name>
    <name evidence="18" type="ORF">GLYMA_20G139600</name>
</gene>
<dbReference type="SMART" id="SM00220">
    <property type="entry name" value="S_TKc"/>
    <property type="match status" value="1"/>
</dbReference>
<evidence type="ECO:0000256" key="5">
    <source>
        <dbReference type="ARBA" id="ARBA00022729"/>
    </source>
</evidence>
<dbReference type="Gene3D" id="1.10.510.10">
    <property type="entry name" value="Transferase(Phosphotransferase) domain 1"/>
    <property type="match status" value="1"/>
</dbReference>
<dbReference type="GO" id="GO:0006950">
    <property type="term" value="P:response to stress"/>
    <property type="evidence" value="ECO:0007669"/>
    <property type="project" value="UniProtKB-ARBA"/>
</dbReference>
<dbReference type="PROSITE" id="PS50011">
    <property type="entry name" value="PROTEIN_KINASE_DOM"/>
    <property type="match status" value="1"/>
</dbReference>
<dbReference type="InterPro" id="IPR001245">
    <property type="entry name" value="Ser-Thr/Tyr_kinase_cat_dom"/>
</dbReference>
<dbReference type="InterPro" id="IPR000719">
    <property type="entry name" value="Prot_kinase_dom"/>
</dbReference>
<dbReference type="FunFam" id="3.30.200.20:FF:000727">
    <property type="entry name" value="Cysteine-rich RLK (RECEPTOR-like protein kinase) 23"/>
    <property type="match status" value="1"/>
</dbReference>
<evidence type="ECO:0000256" key="12">
    <source>
        <dbReference type="ARBA" id="ARBA00023170"/>
    </source>
</evidence>
<dbReference type="ExpressionAtlas" id="A0A0R0EB08">
    <property type="expression patterns" value="baseline and differential"/>
</dbReference>
<keyword evidence="6" id="KW-0677">Repeat</keyword>
<evidence type="ECO:0000256" key="13">
    <source>
        <dbReference type="ARBA" id="ARBA00023180"/>
    </source>
</evidence>
<comment type="subcellular location">
    <subcellularLocation>
        <location evidence="1">Membrane</location>
        <topology evidence="1">Single-pass membrane protein</topology>
    </subcellularLocation>
</comment>
<comment type="similarity">
    <text evidence="15">Belongs to the protein kinase superfamily.</text>
</comment>
<keyword evidence="4 16" id="KW-0812">Transmembrane</keyword>
<keyword evidence="3" id="KW-0808">Transferase</keyword>
<evidence type="ECO:0000256" key="7">
    <source>
        <dbReference type="ARBA" id="ARBA00022741"/>
    </source>
</evidence>
<evidence type="ECO:0000256" key="10">
    <source>
        <dbReference type="ARBA" id="ARBA00022989"/>
    </source>
</evidence>
<dbReference type="EMBL" id="CM000853">
    <property type="protein sequence ID" value="KRG91199.1"/>
    <property type="molecule type" value="Genomic_DNA"/>
</dbReference>
<feature type="domain" description="Protein kinase" evidence="17">
    <location>
        <begin position="77"/>
        <end position="352"/>
    </location>
</feature>
<feature type="transmembrane region" description="Helical" evidence="16">
    <location>
        <begin position="16"/>
        <end position="38"/>
    </location>
</feature>
<evidence type="ECO:0000256" key="9">
    <source>
        <dbReference type="ARBA" id="ARBA00022840"/>
    </source>
</evidence>
<keyword evidence="20" id="KW-1185">Reference proteome</keyword>
<keyword evidence="5" id="KW-0732">Signal</keyword>
<evidence type="ECO:0000256" key="8">
    <source>
        <dbReference type="ARBA" id="ARBA00022777"/>
    </source>
</evidence>
<reference evidence="19" key="2">
    <citation type="submission" date="2018-02" db="UniProtKB">
        <authorList>
            <consortium name="EnsemblPlants"/>
        </authorList>
    </citation>
    <scope>IDENTIFICATION</scope>
    <source>
        <strain evidence="19">Williams 82</strain>
    </source>
</reference>
<keyword evidence="13" id="KW-0325">Glycoprotein</keyword>
<evidence type="ECO:0000313" key="18">
    <source>
        <dbReference type="EMBL" id="KRG91199.1"/>
    </source>
</evidence>